<name>A0A7Y0L3F2_9FIRM</name>
<protein>
    <submittedName>
        <fullName evidence="3">Prepilin peptidase</fullName>
    </submittedName>
</protein>
<dbReference type="EMBL" id="JABBVZ010000004">
    <property type="protein sequence ID" value="NMP21174.1"/>
    <property type="molecule type" value="Genomic_DNA"/>
</dbReference>
<feature type="transmembrane region" description="Helical" evidence="1">
    <location>
        <begin position="98"/>
        <end position="118"/>
    </location>
</feature>
<dbReference type="Gene3D" id="1.20.120.1220">
    <property type="match status" value="1"/>
</dbReference>
<dbReference type="RefSeq" id="WP_169096237.1">
    <property type="nucleotide sequence ID" value="NZ_JABBVZ010000004.1"/>
</dbReference>
<feature type="domain" description="Prepilin type IV endopeptidase peptidase" evidence="2">
    <location>
        <begin position="59"/>
        <end position="159"/>
    </location>
</feature>
<gene>
    <name evidence="3" type="ORF">HIJ39_02215</name>
</gene>
<dbReference type="AlphaFoldDB" id="A0A7Y0L3F2"/>
<keyword evidence="1" id="KW-1133">Transmembrane helix</keyword>
<sequence>MVVGVLLALLWAALVYVSVPWWGAAMTAQDRIGASVVTALAGSGMALLVPHIAFWQVGLVAILAVVAAVDWRHHIILNRFVVAALFWGGIARSAYGHWFWAVILGGAVFLFYLMVHVVTHGGLGMGDVKLAGVLAFGLGYPSGLVSVVAGMWAAGIFALVLVVSRRRGSGVMALGPFLAVGGFVGLLDLVH</sequence>
<proteinExistence type="predicted"/>
<dbReference type="Pfam" id="PF01478">
    <property type="entry name" value="Peptidase_A24"/>
    <property type="match status" value="1"/>
</dbReference>
<keyword evidence="1" id="KW-0812">Transmembrane</keyword>
<evidence type="ECO:0000256" key="1">
    <source>
        <dbReference type="SAM" id="Phobius"/>
    </source>
</evidence>
<comment type="caution">
    <text evidence="3">The sequence shown here is derived from an EMBL/GenBank/DDBJ whole genome shotgun (WGS) entry which is preliminary data.</text>
</comment>
<feature type="transmembrane region" description="Helical" evidence="1">
    <location>
        <begin position="130"/>
        <end position="163"/>
    </location>
</feature>
<keyword evidence="4" id="KW-1185">Reference proteome</keyword>
<dbReference type="GO" id="GO:0016020">
    <property type="term" value="C:membrane"/>
    <property type="evidence" value="ECO:0007669"/>
    <property type="project" value="InterPro"/>
</dbReference>
<evidence type="ECO:0000313" key="3">
    <source>
        <dbReference type="EMBL" id="NMP21174.1"/>
    </source>
</evidence>
<keyword evidence="1" id="KW-0472">Membrane</keyword>
<feature type="transmembrane region" description="Helical" evidence="1">
    <location>
        <begin position="169"/>
        <end position="190"/>
    </location>
</feature>
<feature type="transmembrane region" description="Helical" evidence="1">
    <location>
        <begin position="51"/>
        <end position="69"/>
    </location>
</feature>
<organism evidence="3 4">
    <name type="scientific">Sulfobacillus harzensis</name>
    <dbReference type="NCBI Taxonomy" id="2729629"/>
    <lineage>
        <taxon>Bacteria</taxon>
        <taxon>Bacillati</taxon>
        <taxon>Bacillota</taxon>
        <taxon>Clostridia</taxon>
        <taxon>Eubacteriales</taxon>
        <taxon>Clostridiales Family XVII. Incertae Sedis</taxon>
        <taxon>Sulfobacillus</taxon>
    </lineage>
</organism>
<dbReference type="GO" id="GO:0004190">
    <property type="term" value="F:aspartic-type endopeptidase activity"/>
    <property type="evidence" value="ECO:0007669"/>
    <property type="project" value="InterPro"/>
</dbReference>
<evidence type="ECO:0000259" key="2">
    <source>
        <dbReference type="Pfam" id="PF01478"/>
    </source>
</evidence>
<dbReference type="InterPro" id="IPR000045">
    <property type="entry name" value="Prepilin_IV_endopep_pep"/>
</dbReference>
<reference evidence="3 4" key="1">
    <citation type="submission" date="2020-04" db="EMBL/GenBank/DDBJ databases">
        <authorList>
            <person name="Zhang R."/>
            <person name="Schippers A."/>
        </authorList>
    </citation>
    <scope>NUCLEOTIDE SEQUENCE [LARGE SCALE GENOMIC DNA]</scope>
    <source>
        <strain evidence="3 4">DSM 109850</strain>
    </source>
</reference>
<evidence type="ECO:0000313" key="4">
    <source>
        <dbReference type="Proteomes" id="UP000533476"/>
    </source>
</evidence>
<accession>A0A7Y0L3F2</accession>
<dbReference type="Proteomes" id="UP000533476">
    <property type="component" value="Unassembled WGS sequence"/>
</dbReference>